<feature type="region of interest" description="Disordered" evidence="5">
    <location>
        <begin position="1"/>
        <end position="94"/>
    </location>
</feature>
<evidence type="ECO:0000256" key="3">
    <source>
        <dbReference type="ARBA" id="ARBA00022917"/>
    </source>
</evidence>
<protein>
    <recommendedName>
        <fullName evidence="4">Eukaryotic translation initiation factor 3 subunit J</fullName>
        <shortName evidence="4">eIF3j</shortName>
    </recommendedName>
</protein>
<keyword evidence="1 4" id="KW-0963">Cytoplasm</keyword>
<dbReference type="Proteomes" id="UP001153620">
    <property type="component" value="Chromosome 1"/>
</dbReference>
<dbReference type="PANTHER" id="PTHR21681">
    <property type="entry name" value="EUKARYOTIC TRANSLATION INITIATION FACTOR 3 SUBUNIT J"/>
    <property type="match status" value="1"/>
</dbReference>
<keyword evidence="3 4" id="KW-0648">Protein biosynthesis</keyword>
<comment type="subcellular location">
    <subcellularLocation>
        <location evidence="4">Cytoplasm</location>
    </subcellularLocation>
</comment>
<dbReference type="Gene3D" id="1.10.246.60">
    <property type="entry name" value="Eukaryotic translation initiation factor 3 like domains"/>
    <property type="match status" value="1"/>
</dbReference>
<evidence type="ECO:0000256" key="5">
    <source>
        <dbReference type="SAM" id="MobiDB-lite"/>
    </source>
</evidence>
<feature type="compositionally biased region" description="Acidic residues" evidence="5">
    <location>
        <begin position="27"/>
        <end position="41"/>
    </location>
</feature>
<dbReference type="AlphaFoldDB" id="A0A9N9RL72"/>
<dbReference type="GO" id="GO:0016282">
    <property type="term" value="C:eukaryotic 43S preinitiation complex"/>
    <property type="evidence" value="ECO:0007669"/>
    <property type="project" value="UniProtKB-UniRule"/>
</dbReference>
<dbReference type="GO" id="GO:0003743">
    <property type="term" value="F:translation initiation factor activity"/>
    <property type="evidence" value="ECO:0007669"/>
    <property type="project" value="UniProtKB-UniRule"/>
</dbReference>
<keyword evidence="2 4" id="KW-0396">Initiation factor</keyword>
<accession>A0A9N9RL72</accession>
<dbReference type="PANTHER" id="PTHR21681:SF0">
    <property type="entry name" value="EUKARYOTIC TRANSLATION INITIATION FACTOR 3 SUBUNIT J"/>
    <property type="match status" value="1"/>
</dbReference>
<dbReference type="HAMAP" id="MF_03009">
    <property type="entry name" value="eIF3j"/>
    <property type="match status" value="1"/>
</dbReference>
<reference evidence="6" key="2">
    <citation type="submission" date="2022-10" db="EMBL/GenBank/DDBJ databases">
        <authorList>
            <consortium name="ENA_rothamsted_submissions"/>
            <consortium name="culmorum"/>
            <person name="King R."/>
        </authorList>
    </citation>
    <scope>NUCLEOTIDE SEQUENCE</scope>
</reference>
<reference evidence="6" key="1">
    <citation type="submission" date="2022-01" db="EMBL/GenBank/DDBJ databases">
        <authorList>
            <person name="King R."/>
        </authorList>
    </citation>
    <scope>NUCLEOTIDE SEQUENCE</scope>
</reference>
<feature type="compositionally biased region" description="Basic and acidic residues" evidence="5">
    <location>
        <begin position="42"/>
        <end position="54"/>
    </location>
</feature>
<evidence type="ECO:0000313" key="7">
    <source>
        <dbReference type="Proteomes" id="UP001153620"/>
    </source>
</evidence>
<dbReference type="InterPro" id="IPR013906">
    <property type="entry name" value="eIF3j"/>
</dbReference>
<organism evidence="6 7">
    <name type="scientific">Chironomus riparius</name>
    <dbReference type="NCBI Taxonomy" id="315576"/>
    <lineage>
        <taxon>Eukaryota</taxon>
        <taxon>Metazoa</taxon>
        <taxon>Ecdysozoa</taxon>
        <taxon>Arthropoda</taxon>
        <taxon>Hexapoda</taxon>
        <taxon>Insecta</taxon>
        <taxon>Pterygota</taxon>
        <taxon>Neoptera</taxon>
        <taxon>Endopterygota</taxon>
        <taxon>Diptera</taxon>
        <taxon>Nematocera</taxon>
        <taxon>Chironomoidea</taxon>
        <taxon>Chironomidae</taxon>
        <taxon>Chironominae</taxon>
        <taxon>Chironomus</taxon>
    </lineage>
</organism>
<dbReference type="EMBL" id="OU895877">
    <property type="protein sequence ID" value="CAG9799255.1"/>
    <property type="molecule type" value="Genomic_DNA"/>
</dbReference>
<comment type="subunit">
    <text evidence="4">Component of the eukaryotic translation initiation factor 3 (eIF-3) complex.</text>
</comment>
<comment type="function">
    <text evidence="4">Component of the eukaryotic translation initiation factor 3 (eIF-3) complex, which is involved in protein synthesis of a specialized repertoire of mRNAs and, together with other initiation factors, stimulates binding of mRNA and methionyl-tRNAi to the 40S ribosome. The eIF-3 complex specifically targets and initiates translation of a subset of mRNAs involved in cell proliferation.</text>
</comment>
<evidence type="ECO:0000256" key="4">
    <source>
        <dbReference type="HAMAP-Rule" id="MF_03009"/>
    </source>
</evidence>
<dbReference type="GO" id="GO:0001732">
    <property type="term" value="P:formation of cytoplasmic translation initiation complex"/>
    <property type="evidence" value="ECO:0007669"/>
    <property type="project" value="UniProtKB-UniRule"/>
</dbReference>
<keyword evidence="7" id="KW-1185">Reference proteome</keyword>
<dbReference type="GO" id="GO:0033290">
    <property type="term" value="C:eukaryotic 48S preinitiation complex"/>
    <property type="evidence" value="ECO:0007669"/>
    <property type="project" value="UniProtKB-UniRule"/>
</dbReference>
<dbReference type="InterPro" id="IPR023194">
    <property type="entry name" value="eIF3-like_dom_sf"/>
</dbReference>
<feature type="compositionally biased region" description="Basic and acidic residues" evidence="5">
    <location>
        <begin position="1"/>
        <end position="10"/>
    </location>
</feature>
<comment type="similarity">
    <text evidence="4">Belongs to the eIF-3 subunit J family.</text>
</comment>
<feature type="compositionally biased region" description="Basic and acidic residues" evidence="5">
    <location>
        <begin position="64"/>
        <end position="81"/>
    </location>
</feature>
<evidence type="ECO:0000256" key="1">
    <source>
        <dbReference type="ARBA" id="ARBA00022490"/>
    </source>
</evidence>
<proteinExistence type="inferred from homology"/>
<dbReference type="GO" id="GO:0005852">
    <property type="term" value="C:eukaryotic translation initiation factor 3 complex"/>
    <property type="evidence" value="ECO:0007669"/>
    <property type="project" value="UniProtKB-UniRule"/>
</dbReference>
<gene>
    <name evidence="6" type="ORF">CHIRRI_LOCUS2224</name>
</gene>
<sequence>MEDDWEKIADNPKLSKIAPDVNKWAGEDEEDPKDSWEDALEDEKKDEEKVEIPVKAKKTAQQRIAEKEKTKRELAEKLKKEEEDEDTANLTPEEKLRLQKLQEEEYTKAALDTLGLTSNAPIDSFNPNTKEEFAEFGDVLCKKITHFKARDEYAPFLDDLVRNLLAGLSSVNIRKVKNTIENLYLEKQKMEKGDKQKKKTGGGKVRTKLRIEVDDDYASRAGAYENDDYDDFM</sequence>
<dbReference type="Pfam" id="PF08597">
    <property type="entry name" value="eIF3_subunit"/>
    <property type="match status" value="1"/>
</dbReference>
<dbReference type="OrthoDB" id="20381at2759"/>
<evidence type="ECO:0000313" key="6">
    <source>
        <dbReference type="EMBL" id="CAG9799255.1"/>
    </source>
</evidence>
<name>A0A9N9RL72_9DIPT</name>
<evidence type="ECO:0000256" key="2">
    <source>
        <dbReference type="ARBA" id="ARBA00022540"/>
    </source>
</evidence>